<keyword evidence="3" id="KW-1185">Reference proteome</keyword>
<evidence type="ECO:0000256" key="1">
    <source>
        <dbReference type="SAM" id="Phobius"/>
    </source>
</evidence>
<dbReference type="SUPFAM" id="SSF103088">
    <property type="entry name" value="OmpA-like"/>
    <property type="match status" value="1"/>
</dbReference>
<organism evidence="2 3">
    <name type="scientific">Ideonella margarita</name>
    <dbReference type="NCBI Taxonomy" id="2984191"/>
    <lineage>
        <taxon>Bacteria</taxon>
        <taxon>Pseudomonadati</taxon>
        <taxon>Pseudomonadota</taxon>
        <taxon>Betaproteobacteria</taxon>
        <taxon>Burkholderiales</taxon>
        <taxon>Sphaerotilaceae</taxon>
        <taxon>Ideonella</taxon>
    </lineage>
</organism>
<comment type="caution">
    <text evidence="2">The sequence shown here is derived from an EMBL/GenBank/DDBJ whole genome shotgun (WGS) entry which is preliminary data.</text>
</comment>
<reference evidence="2 3" key="1">
    <citation type="submission" date="2024-04" db="EMBL/GenBank/DDBJ databases">
        <title>Novel species of the genus Ideonella isolated from streams.</title>
        <authorList>
            <person name="Lu H."/>
        </authorList>
    </citation>
    <scope>NUCLEOTIDE SEQUENCE [LARGE SCALE GENOMIC DNA]</scope>
    <source>
        <strain evidence="2 3">LYT19W</strain>
    </source>
</reference>
<dbReference type="InterPro" id="IPR036737">
    <property type="entry name" value="OmpA-like_sf"/>
</dbReference>
<keyword evidence="1" id="KW-0812">Transmembrane</keyword>
<dbReference type="RefSeq" id="WP_341400436.1">
    <property type="nucleotide sequence ID" value="NZ_JBBUTI010000013.1"/>
</dbReference>
<accession>A0ABU9C8Q2</accession>
<name>A0ABU9C8Q2_9BURK</name>
<sequence>MLLLKQRGGQRASTSAEGEGSYLASASDLMIGLLFVFIILVVVLALEQHKQQQVLIGLTNASDPRAGVTVSIGEALKQAKLDVRVDPSTGIISLPSDVLFNVGSSTLSATAKQSLSLARDRLAVVLPCYVHSTRNKLTDKDCPNNLGRHEVDTIFFEGHTDNRVNPAPGGNLTLSFDRARAIQDEFLGAGSPLIEYKNSFNQPIYSYSAYGDTRLLANVAGHDASNRRVDMRIVLRYQSIQETLNQIGKATGGR</sequence>
<dbReference type="EMBL" id="JBBUTI010000013">
    <property type="protein sequence ID" value="MEK8048123.1"/>
    <property type="molecule type" value="Genomic_DNA"/>
</dbReference>
<proteinExistence type="predicted"/>
<keyword evidence="1" id="KW-1133">Transmembrane helix</keyword>
<keyword evidence="1" id="KW-0472">Membrane</keyword>
<protein>
    <recommendedName>
        <fullName evidence="4">OmpA-like domain-containing protein</fullName>
    </recommendedName>
</protein>
<gene>
    <name evidence="2" type="ORF">AACH00_17355</name>
</gene>
<dbReference type="Gene3D" id="3.30.1330.60">
    <property type="entry name" value="OmpA-like domain"/>
    <property type="match status" value="1"/>
</dbReference>
<dbReference type="PANTHER" id="PTHR30329:SF21">
    <property type="entry name" value="LIPOPROTEIN YIAD-RELATED"/>
    <property type="match status" value="1"/>
</dbReference>
<dbReference type="Proteomes" id="UP001379945">
    <property type="component" value="Unassembled WGS sequence"/>
</dbReference>
<feature type="transmembrane region" description="Helical" evidence="1">
    <location>
        <begin position="29"/>
        <end position="46"/>
    </location>
</feature>
<dbReference type="InterPro" id="IPR050330">
    <property type="entry name" value="Bact_OuterMem_StrucFunc"/>
</dbReference>
<dbReference type="PANTHER" id="PTHR30329">
    <property type="entry name" value="STATOR ELEMENT OF FLAGELLAR MOTOR COMPLEX"/>
    <property type="match status" value="1"/>
</dbReference>
<evidence type="ECO:0000313" key="3">
    <source>
        <dbReference type="Proteomes" id="UP001379945"/>
    </source>
</evidence>
<evidence type="ECO:0000313" key="2">
    <source>
        <dbReference type="EMBL" id="MEK8048123.1"/>
    </source>
</evidence>
<evidence type="ECO:0008006" key="4">
    <source>
        <dbReference type="Google" id="ProtNLM"/>
    </source>
</evidence>